<gene>
    <name evidence="1" type="ORF">DFQ15_1045</name>
</gene>
<evidence type="ECO:0000313" key="1">
    <source>
        <dbReference type="EMBL" id="PYE78813.1"/>
    </source>
</evidence>
<reference evidence="1 2" key="1">
    <citation type="submission" date="2018-06" db="EMBL/GenBank/DDBJ databases">
        <title>Genomic Encyclopedia of Type Strains, Phase III (KMG-III): the genomes of soil and plant-associated and newly described type strains.</title>
        <authorList>
            <person name="Whitman W."/>
        </authorList>
    </citation>
    <scope>NUCLEOTIDE SEQUENCE [LARGE SCALE GENOMIC DNA]</scope>
    <source>
        <strain evidence="1 2">CECT 7646</strain>
    </source>
</reference>
<accession>A0A318SP74</accession>
<name>A0A318SP74_9BURK</name>
<organism evidence="1 2">
    <name type="scientific">Xylophilus ampelinus</name>
    <dbReference type="NCBI Taxonomy" id="54067"/>
    <lineage>
        <taxon>Bacteria</taxon>
        <taxon>Pseudomonadati</taxon>
        <taxon>Pseudomonadota</taxon>
        <taxon>Betaproteobacteria</taxon>
        <taxon>Burkholderiales</taxon>
        <taxon>Xylophilus</taxon>
    </lineage>
</organism>
<comment type="caution">
    <text evidence="1">The sequence shown here is derived from an EMBL/GenBank/DDBJ whole genome shotgun (WGS) entry which is preliminary data.</text>
</comment>
<dbReference type="AlphaFoldDB" id="A0A318SP74"/>
<dbReference type="Proteomes" id="UP000247540">
    <property type="component" value="Unassembled WGS sequence"/>
</dbReference>
<sequence>MRVGVQASGRRTESRLRGRTEAGRVAWRARLALLVPACLGGRRVGDVLLRTSSHSARLEPARRNIPLVKFGGLKIPETAPRRGGVPQRMAVGVREQRARDAWK</sequence>
<evidence type="ECO:0000313" key="2">
    <source>
        <dbReference type="Proteomes" id="UP000247540"/>
    </source>
</evidence>
<dbReference type="EMBL" id="QJTC01000004">
    <property type="protein sequence ID" value="PYE78813.1"/>
    <property type="molecule type" value="Genomic_DNA"/>
</dbReference>
<protein>
    <submittedName>
        <fullName evidence="1">Uncharacterized protein</fullName>
    </submittedName>
</protein>
<proteinExistence type="predicted"/>
<keyword evidence="2" id="KW-1185">Reference proteome</keyword>